<protein>
    <submittedName>
        <fullName evidence="1">Uncharacterized protein</fullName>
    </submittedName>
</protein>
<dbReference type="Proteomes" id="UP000261420">
    <property type="component" value="Unplaced"/>
</dbReference>
<dbReference type="GeneTree" id="ENSGT00940000177178"/>
<dbReference type="Ensembl" id="ENSSDUT00000023774.1">
    <property type="protein sequence ID" value="ENSSDUP00000023339.1"/>
    <property type="gene ID" value="ENSSDUG00000016965.1"/>
</dbReference>
<evidence type="ECO:0000313" key="2">
    <source>
        <dbReference type="Proteomes" id="UP000261420"/>
    </source>
</evidence>
<reference evidence="1" key="2">
    <citation type="submission" date="2025-09" db="UniProtKB">
        <authorList>
            <consortium name="Ensembl"/>
        </authorList>
    </citation>
    <scope>IDENTIFICATION</scope>
</reference>
<evidence type="ECO:0000313" key="1">
    <source>
        <dbReference type="Ensembl" id="ENSSDUP00000023339.1"/>
    </source>
</evidence>
<reference evidence="1" key="1">
    <citation type="submission" date="2025-08" db="UniProtKB">
        <authorList>
            <consortium name="Ensembl"/>
        </authorList>
    </citation>
    <scope>IDENTIFICATION</scope>
</reference>
<accession>A0A3B4UY39</accession>
<name>A0A3B4UY39_SERDU</name>
<sequence length="188" mass="19226">IRPISNTVDIFVTGLDAASLSFLASNFGLKSSTGSRNANEGISFTSSFISSVFSSSLLFTSHILPGLLSAFSSPISGNLGSSCSTTMCFLSRDQPLGLSFTPFGFCMTLRRGSAAGRDLSPSFFSSTDLTAGAAELGFTPSALVLVAVTGFTGSFGSCFCVFGLLYPGDVVIKVTAGFVGSDVGVLGL</sequence>
<dbReference type="OMA" id="IQASHIF"/>
<proteinExistence type="predicted"/>
<dbReference type="AlphaFoldDB" id="A0A3B4UY39"/>
<organism evidence="1 2">
    <name type="scientific">Seriola dumerili</name>
    <name type="common">Greater amberjack</name>
    <name type="synonym">Caranx dumerili</name>
    <dbReference type="NCBI Taxonomy" id="41447"/>
    <lineage>
        <taxon>Eukaryota</taxon>
        <taxon>Metazoa</taxon>
        <taxon>Chordata</taxon>
        <taxon>Craniata</taxon>
        <taxon>Vertebrata</taxon>
        <taxon>Euteleostomi</taxon>
        <taxon>Actinopterygii</taxon>
        <taxon>Neopterygii</taxon>
        <taxon>Teleostei</taxon>
        <taxon>Neoteleostei</taxon>
        <taxon>Acanthomorphata</taxon>
        <taxon>Carangaria</taxon>
        <taxon>Carangiformes</taxon>
        <taxon>Carangidae</taxon>
        <taxon>Seriola</taxon>
    </lineage>
</organism>
<keyword evidence="2" id="KW-1185">Reference proteome</keyword>